<sequence>MLDKKACKLLDLFYKKDRLTFDEIQSETHEEERASSSLCVSALCSEKFISTWESSESINDVGDHKQFGYEITYAGRAYVDQRRRDGRNFWVPYLITTLIAISSLIVSIVKP</sequence>
<organism evidence="2">
    <name type="scientific">Siphoviridae sp. ctSMg55</name>
    <dbReference type="NCBI Taxonomy" id="2825509"/>
    <lineage>
        <taxon>Viruses</taxon>
        <taxon>Duplodnaviria</taxon>
        <taxon>Heunggongvirae</taxon>
        <taxon>Uroviricota</taxon>
        <taxon>Caudoviricetes</taxon>
    </lineage>
</organism>
<keyword evidence="1" id="KW-0472">Membrane</keyword>
<reference evidence="2" key="1">
    <citation type="journal article" date="2021" name="Proc. Natl. Acad. Sci. U.S.A.">
        <title>A Catalog of Tens of Thousands of Viruses from Human Metagenomes Reveals Hidden Associations with Chronic Diseases.</title>
        <authorList>
            <person name="Tisza M.J."/>
            <person name="Buck C.B."/>
        </authorList>
    </citation>
    <scope>NUCLEOTIDE SEQUENCE</scope>
    <source>
        <strain evidence="2">CtSMg55</strain>
    </source>
</reference>
<evidence type="ECO:0000256" key="1">
    <source>
        <dbReference type="SAM" id="Phobius"/>
    </source>
</evidence>
<keyword evidence="1" id="KW-1133">Transmembrane helix</keyword>
<protein>
    <submittedName>
        <fullName evidence="2">Uncharacterized protein</fullName>
    </submittedName>
</protein>
<name>A0A8S5V4V0_9CAUD</name>
<proteinExistence type="predicted"/>
<evidence type="ECO:0000313" key="2">
    <source>
        <dbReference type="EMBL" id="DAG01734.1"/>
    </source>
</evidence>
<keyword evidence="1" id="KW-0812">Transmembrane</keyword>
<dbReference type="EMBL" id="BK016197">
    <property type="protein sequence ID" value="DAG01734.1"/>
    <property type="molecule type" value="Genomic_DNA"/>
</dbReference>
<feature type="transmembrane region" description="Helical" evidence="1">
    <location>
        <begin position="90"/>
        <end position="109"/>
    </location>
</feature>
<accession>A0A8S5V4V0</accession>